<comment type="function">
    <text evidence="9">Catalyzes the transfer of the phosphoribosyl group of 5-phosphorylribose-1-pyrophosphate (PRPP) to anthranilate to yield N-(5'-phosphoribosyl)-anthranilate (PRA).</text>
</comment>
<dbReference type="EMBL" id="AYYV01000018">
    <property type="protein sequence ID" value="KRM53392.1"/>
    <property type="molecule type" value="Genomic_DNA"/>
</dbReference>
<evidence type="ECO:0000313" key="13">
    <source>
        <dbReference type="Proteomes" id="UP000051164"/>
    </source>
</evidence>
<dbReference type="Pfam" id="PF00591">
    <property type="entry name" value="Glycos_transf_3"/>
    <property type="match status" value="1"/>
</dbReference>
<sequence>MDPLTKYLEELIMIKQAIEKVVNHEDLTFEESQLVLDEIMNGETSEIETASLLTALTAKNPTIDEIAGAASSMRNHALKFPEAGNVLEIVGTGGDKANTFNISTTSAIVVAATGTRVAKHGNRAASSKSGAADVFEALGLDINEDPATSFQSLQENNLCFLFAQEYHKSMKYVAPVRKELGIRTIFNILGPLANPAHPTSQLLGVYDESLIEPLANVLKKLGVKNAMVIHGRDGLDEMTVTDETAVVELRDGKLTKYTLTPEQFSLKRAKREDVVGGTPEENGQITRDILAGKKGPKRDIVLLNAGSALHLAHPELTIQEGINLAAKAIDEGKAQVELNRMITFSNKRKDVVA</sequence>
<dbReference type="InterPro" id="IPR017459">
    <property type="entry name" value="Glycosyl_Trfase_fam3_N_dom"/>
</dbReference>
<keyword evidence="3 9" id="KW-0328">Glycosyltransferase</keyword>
<dbReference type="Proteomes" id="UP000051164">
    <property type="component" value="Unassembled WGS sequence"/>
</dbReference>
<comment type="similarity">
    <text evidence="8">In the C-terminal section; belongs to the anthranilate phosphoribosyltransferase family.</text>
</comment>
<keyword evidence="6 9" id="KW-0057">Aromatic amino acid biosynthesis</keyword>
<evidence type="ECO:0000256" key="7">
    <source>
        <dbReference type="ARBA" id="ARBA00052328"/>
    </source>
</evidence>
<reference evidence="12 13" key="1">
    <citation type="journal article" date="2015" name="Genome Announc.">
        <title>Expanding the biotechnology potential of lactobacilli through comparative genomics of 213 strains and associated genera.</title>
        <authorList>
            <person name="Sun Z."/>
            <person name="Harris H.M."/>
            <person name="McCann A."/>
            <person name="Guo C."/>
            <person name="Argimon S."/>
            <person name="Zhang W."/>
            <person name="Yang X."/>
            <person name="Jeffery I.B."/>
            <person name="Cooney J.C."/>
            <person name="Kagawa T.F."/>
            <person name="Liu W."/>
            <person name="Song Y."/>
            <person name="Salvetti E."/>
            <person name="Wrobel A."/>
            <person name="Rasinkangas P."/>
            <person name="Parkhill J."/>
            <person name="Rea M.C."/>
            <person name="O'Sullivan O."/>
            <person name="Ritari J."/>
            <person name="Douillard F.P."/>
            <person name="Paul Ross R."/>
            <person name="Yang R."/>
            <person name="Briner A.E."/>
            <person name="Felis G.E."/>
            <person name="de Vos W.M."/>
            <person name="Barrangou R."/>
            <person name="Klaenhammer T.R."/>
            <person name="Caufield P.W."/>
            <person name="Cui Y."/>
            <person name="Zhang H."/>
            <person name="O'Toole P.W."/>
        </authorList>
    </citation>
    <scope>NUCLEOTIDE SEQUENCE [LARGE SCALE GENOMIC DNA]</scope>
    <source>
        <strain evidence="12 13">DSM 20587</strain>
    </source>
</reference>
<feature type="binding site" evidence="9">
    <location>
        <position position="236"/>
    </location>
    <ligand>
        <name>Mg(2+)</name>
        <dbReference type="ChEBI" id="CHEBI:18420"/>
        <label>2</label>
    </ligand>
</feature>
<dbReference type="PANTHER" id="PTHR43285:SF2">
    <property type="entry name" value="ANTHRANILATE PHOSPHORIBOSYLTRANSFERASE"/>
    <property type="match status" value="1"/>
</dbReference>
<comment type="caution">
    <text evidence="12">The sequence shown here is derived from an EMBL/GenBank/DDBJ whole genome shotgun (WGS) entry which is preliminary data.</text>
</comment>
<evidence type="ECO:0000256" key="9">
    <source>
        <dbReference type="HAMAP-Rule" id="MF_00211"/>
    </source>
</evidence>
<feature type="binding site" evidence="9">
    <location>
        <begin position="119"/>
        <end position="127"/>
    </location>
    <ligand>
        <name>5-phospho-alpha-D-ribose 1-diphosphate</name>
        <dbReference type="ChEBI" id="CHEBI:58017"/>
    </ligand>
</feature>
<dbReference type="AlphaFoldDB" id="A0A8E1RKA9"/>
<feature type="binding site" evidence="9">
    <location>
        <begin position="94"/>
        <end position="95"/>
    </location>
    <ligand>
        <name>5-phospho-alpha-D-ribose 1-diphosphate</name>
        <dbReference type="ChEBI" id="CHEBI:58017"/>
    </ligand>
</feature>
<dbReference type="NCBIfam" id="TIGR01245">
    <property type="entry name" value="trpD"/>
    <property type="match status" value="1"/>
</dbReference>
<dbReference type="Gene3D" id="3.40.1030.10">
    <property type="entry name" value="Nucleoside phosphorylase/phosphoribosyltransferase catalytic domain"/>
    <property type="match status" value="1"/>
</dbReference>
<dbReference type="FunFam" id="3.40.1030.10:FF:000002">
    <property type="entry name" value="Anthranilate phosphoribosyltransferase"/>
    <property type="match status" value="1"/>
</dbReference>
<evidence type="ECO:0000256" key="8">
    <source>
        <dbReference type="ARBA" id="ARBA00061188"/>
    </source>
</evidence>
<keyword evidence="2 9" id="KW-0028">Amino-acid biosynthesis</keyword>
<protein>
    <recommendedName>
        <fullName evidence="9">Anthranilate phosphoribosyltransferase</fullName>
        <ecNumber evidence="9">2.4.2.18</ecNumber>
    </recommendedName>
</protein>
<comment type="cofactor">
    <cofactor evidence="9">
        <name>Mg(2+)</name>
        <dbReference type="ChEBI" id="CHEBI:18420"/>
    </cofactor>
    <text evidence="9">Binds 2 magnesium ions per monomer.</text>
</comment>
<gene>
    <name evidence="9" type="primary">trpD</name>
    <name evidence="12" type="ORF">FC95_GL000870</name>
</gene>
<feature type="domain" description="Glycosyl transferase family 3" evidence="10">
    <location>
        <begin position="85"/>
        <end position="334"/>
    </location>
</feature>
<dbReference type="PANTHER" id="PTHR43285">
    <property type="entry name" value="ANTHRANILATE PHOSPHORIBOSYLTRANSFERASE"/>
    <property type="match status" value="1"/>
</dbReference>
<feature type="binding site" evidence="9">
    <location>
        <begin position="101"/>
        <end position="104"/>
    </location>
    <ligand>
        <name>5-phospho-alpha-D-ribose 1-diphosphate</name>
        <dbReference type="ChEBI" id="CHEBI:58017"/>
    </ligand>
</feature>
<keyword evidence="4 9" id="KW-0808">Transferase</keyword>
<dbReference type="InterPro" id="IPR036320">
    <property type="entry name" value="Glycosyl_Trfase_fam3_N_dom_sf"/>
</dbReference>
<dbReference type="SUPFAM" id="SSF47648">
    <property type="entry name" value="Nucleoside phosphorylase/phosphoribosyltransferase N-terminal domain"/>
    <property type="match status" value="1"/>
</dbReference>
<dbReference type="InterPro" id="IPR035902">
    <property type="entry name" value="Nuc_phospho_transferase"/>
</dbReference>
<feature type="domain" description="Glycosyl transferase family 3 N-terminal" evidence="11">
    <location>
        <begin position="15"/>
        <end position="77"/>
    </location>
</feature>
<dbReference type="Pfam" id="PF02885">
    <property type="entry name" value="Glycos_trans_3N"/>
    <property type="match status" value="1"/>
</dbReference>
<feature type="binding site" evidence="9">
    <location>
        <position position="177"/>
    </location>
    <ligand>
        <name>anthranilate</name>
        <dbReference type="ChEBI" id="CHEBI:16567"/>
        <label>2</label>
    </ligand>
</feature>
<dbReference type="Gene3D" id="1.20.970.10">
    <property type="entry name" value="Transferase, Pyrimidine Nucleoside Phosphorylase, Chain C"/>
    <property type="match status" value="1"/>
</dbReference>
<dbReference type="GO" id="GO:0000287">
    <property type="term" value="F:magnesium ion binding"/>
    <property type="evidence" value="ECO:0007669"/>
    <property type="project" value="UniProtKB-UniRule"/>
</dbReference>
<keyword evidence="5 9" id="KW-0822">Tryptophan biosynthesis</keyword>
<comment type="pathway">
    <text evidence="1 9">Amino-acid biosynthesis; L-tryptophan biosynthesis; L-tryptophan from chorismate: step 2/5.</text>
</comment>
<evidence type="ECO:0000256" key="1">
    <source>
        <dbReference type="ARBA" id="ARBA00004907"/>
    </source>
</evidence>
<evidence type="ECO:0000256" key="5">
    <source>
        <dbReference type="ARBA" id="ARBA00022822"/>
    </source>
</evidence>
<dbReference type="GO" id="GO:0005829">
    <property type="term" value="C:cytosol"/>
    <property type="evidence" value="ECO:0007669"/>
    <property type="project" value="TreeGrafter"/>
</dbReference>
<accession>A0A8E1RKA9</accession>
<comment type="catalytic activity">
    <reaction evidence="7 9">
        <text>N-(5-phospho-beta-D-ribosyl)anthranilate + diphosphate = 5-phospho-alpha-D-ribose 1-diphosphate + anthranilate</text>
        <dbReference type="Rhea" id="RHEA:11768"/>
        <dbReference type="ChEBI" id="CHEBI:16567"/>
        <dbReference type="ChEBI" id="CHEBI:18277"/>
        <dbReference type="ChEBI" id="CHEBI:33019"/>
        <dbReference type="ChEBI" id="CHEBI:58017"/>
        <dbReference type="EC" id="2.4.2.18"/>
    </reaction>
</comment>
<feature type="binding site" evidence="9">
    <location>
        <position position="99"/>
    </location>
    <ligand>
        <name>5-phospho-alpha-D-ribose 1-diphosphate</name>
        <dbReference type="ChEBI" id="CHEBI:58017"/>
    </ligand>
</feature>
<dbReference type="HAMAP" id="MF_00211">
    <property type="entry name" value="TrpD"/>
    <property type="match status" value="1"/>
</dbReference>
<evidence type="ECO:0000256" key="3">
    <source>
        <dbReference type="ARBA" id="ARBA00022676"/>
    </source>
</evidence>
<keyword evidence="9" id="KW-0460">Magnesium</keyword>
<evidence type="ECO:0000313" key="12">
    <source>
        <dbReference type="EMBL" id="KRM53392.1"/>
    </source>
</evidence>
<dbReference type="EC" id="2.4.2.18" evidence="9"/>
<evidence type="ECO:0000259" key="10">
    <source>
        <dbReference type="Pfam" id="PF00591"/>
    </source>
</evidence>
<comment type="caution">
    <text evidence="9">Lacks conserved residue(s) required for the propagation of feature annotation.</text>
</comment>
<name>A0A8E1RKA9_LENKE</name>
<feature type="binding site" evidence="9">
    <location>
        <position position="237"/>
    </location>
    <ligand>
        <name>Mg(2+)</name>
        <dbReference type="ChEBI" id="CHEBI:18420"/>
        <label>2</label>
    </ligand>
</feature>
<feature type="binding site" evidence="9">
    <location>
        <position position="131"/>
    </location>
    <ligand>
        <name>5-phospho-alpha-D-ribose 1-diphosphate</name>
        <dbReference type="ChEBI" id="CHEBI:58017"/>
    </ligand>
</feature>
<evidence type="ECO:0000256" key="4">
    <source>
        <dbReference type="ARBA" id="ARBA00022679"/>
    </source>
</evidence>
<feature type="binding site" evidence="9">
    <location>
        <position position="91"/>
    </location>
    <ligand>
        <name>anthranilate</name>
        <dbReference type="ChEBI" id="CHEBI:16567"/>
        <label>1</label>
    </ligand>
</feature>
<feature type="binding site" evidence="9">
    <location>
        <position position="103"/>
    </location>
    <ligand>
        <name>Mg(2+)</name>
        <dbReference type="ChEBI" id="CHEBI:18420"/>
        <label>1</label>
    </ligand>
</feature>
<dbReference type="SUPFAM" id="SSF52418">
    <property type="entry name" value="Nucleoside phosphorylase/phosphoribosyltransferase catalytic domain"/>
    <property type="match status" value="1"/>
</dbReference>
<comment type="subunit">
    <text evidence="9">Homodimer.</text>
</comment>
<dbReference type="GO" id="GO:0004048">
    <property type="term" value="F:anthranilate phosphoribosyltransferase activity"/>
    <property type="evidence" value="ECO:0007669"/>
    <property type="project" value="UniProtKB-UniRule"/>
</dbReference>
<feature type="binding site" evidence="9">
    <location>
        <position position="91"/>
    </location>
    <ligand>
        <name>5-phospho-alpha-D-ribose 1-diphosphate</name>
        <dbReference type="ChEBI" id="CHEBI:58017"/>
    </ligand>
</feature>
<evidence type="ECO:0000256" key="6">
    <source>
        <dbReference type="ARBA" id="ARBA00023141"/>
    </source>
</evidence>
<keyword evidence="9" id="KW-0479">Metal-binding</keyword>
<evidence type="ECO:0000259" key="11">
    <source>
        <dbReference type="Pfam" id="PF02885"/>
    </source>
</evidence>
<dbReference type="GO" id="GO:0000162">
    <property type="term" value="P:L-tryptophan biosynthetic process"/>
    <property type="evidence" value="ECO:0007669"/>
    <property type="project" value="UniProtKB-UniRule"/>
</dbReference>
<proteinExistence type="inferred from homology"/>
<evidence type="ECO:0000256" key="2">
    <source>
        <dbReference type="ARBA" id="ARBA00022605"/>
    </source>
</evidence>
<dbReference type="InterPro" id="IPR005940">
    <property type="entry name" value="Anthranilate_Pribosyl_Tfrase"/>
</dbReference>
<dbReference type="UniPathway" id="UPA00035">
    <property type="reaction ID" value="UER00041"/>
</dbReference>
<comment type="similarity">
    <text evidence="9">Belongs to the anthranilate phosphoribosyltransferase family.</text>
</comment>
<organism evidence="12 13">
    <name type="scientific">Lentilactobacillus kefiri DSM 20587 = JCM 5818</name>
    <dbReference type="NCBI Taxonomy" id="1423764"/>
    <lineage>
        <taxon>Bacteria</taxon>
        <taxon>Bacillati</taxon>
        <taxon>Bacillota</taxon>
        <taxon>Bacilli</taxon>
        <taxon>Lactobacillales</taxon>
        <taxon>Lactobacillaceae</taxon>
        <taxon>Lentilactobacillus</taxon>
    </lineage>
</organism>
<dbReference type="InterPro" id="IPR000312">
    <property type="entry name" value="Glycosyl_Trfase_fam3"/>
</dbReference>
<feature type="binding site" evidence="9">
    <location>
        <position position="122"/>
    </location>
    <ligand>
        <name>anthranilate</name>
        <dbReference type="ChEBI" id="CHEBI:16567"/>
        <label>1</label>
    </ligand>
</feature>
<feature type="binding site" evidence="9">
    <location>
        <position position="237"/>
    </location>
    <ligand>
        <name>Mg(2+)</name>
        <dbReference type="ChEBI" id="CHEBI:18420"/>
        <label>1</label>
    </ligand>
</feature>